<organism evidence="13 14">
    <name type="scientific">Paecilomyces lecythidis</name>
    <dbReference type="NCBI Taxonomy" id="3004212"/>
    <lineage>
        <taxon>Eukaryota</taxon>
        <taxon>Fungi</taxon>
        <taxon>Dikarya</taxon>
        <taxon>Ascomycota</taxon>
        <taxon>Pezizomycotina</taxon>
        <taxon>Eurotiomycetes</taxon>
        <taxon>Eurotiomycetidae</taxon>
        <taxon>Eurotiales</taxon>
        <taxon>Thermoascaceae</taxon>
        <taxon>Paecilomyces</taxon>
    </lineage>
</organism>
<evidence type="ECO:0000256" key="2">
    <source>
        <dbReference type="ARBA" id="ARBA00005009"/>
    </source>
</evidence>
<dbReference type="PANTHER" id="PTHR11236:SF18">
    <property type="entry name" value="AMINODEOXYCHORISMATE SYNTHASE"/>
    <property type="match status" value="1"/>
</dbReference>
<evidence type="ECO:0000256" key="1">
    <source>
        <dbReference type="ARBA" id="ARBA00001000"/>
    </source>
</evidence>
<sequence>MPSAVLEKPRSCQEGTHTSHSQKILYVDAYDSFSYNVVAMLEEALEAQVTVLTIDSEWPNGDMNGFLQQFEAVVLGPGPGHPATPGDVGIMKDLWTLSDDNMVPVLGICLGFQSLCFHHGIPIEQLPYPLHGQVRYITPVDDDVFHGLPNFEVTLYHSLYAVTDARRNNLGQTESNGKSAGKGPSPDDLSFLAWLSLEEELGSTSSMRVAMAVHHREKPFWGFQFHPESCKSDRDVCTRLLKNWWSESLHFNKRARRVISSGSLKQGVRPRGISYSPPDIMSYMLQWSSSTSGYSASRFISLGDLTTETICEALNEPGSPAVLFQSNGRYSVISVPSPGSWRLEFYVPAKRLLLQKLRYGNDSHSVDSNGHYEQHGTEIVQASLGVPEFWDALRYLMKIKKVSSGCDEIPFWGGLLGYFSYEMGIAGLAHSNTQFHQTPLEEQSTGDYLPDASLLWVERSVVVDNENGRAYIQSTVQDDDDWIHSTLHKLGQLSYSSQCDNSLELEETLDPVLENAEIILPDEKSYKEQVKSCQVQLEVGESYELCLTCETSIILDGNKDRRDRDLRPWLLYRKLRKYNPAAFSAYARLGNVKIASSSPECFLNWDRKSMLEMKPMKGTVKKTPGVDLEKAKEILGSTKEMAENLMIADLIRHDLYGICGSSRVFVEKLLEVEDHGRVYQMITHVKGAIDHRNPGHGVRSILQLHEQNSNMSMYGITALQRCLPPGSMTGAPKERSCMHLGSIERRKRGTYSGVMGYLDLGGGGSFSVLIRTAFSFSHDNDEKQIWRVGAGGAVTTLSTAEGEWDEMITKLRTVLNVFTPSNPVRR</sequence>
<evidence type="ECO:0000256" key="9">
    <source>
        <dbReference type="ARBA" id="ARBA00031904"/>
    </source>
</evidence>
<feature type="domain" description="Anthranilate synthase component I N-terminal" evidence="12">
    <location>
        <begin position="305"/>
        <end position="472"/>
    </location>
</feature>
<evidence type="ECO:0000259" key="12">
    <source>
        <dbReference type="Pfam" id="PF04715"/>
    </source>
</evidence>
<comment type="pathway">
    <text evidence="2">Cofactor biosynthesis; tetrahydrofolate biosynthesis; 4-aminobenzoate from chorismate: step 1/2.</text>
</comment>
<comment type="caution">
    <text evidence="13">The sequence shown here is derived from an EMBL/GenBank/DDBJ whole genome shotgun (WGS) entry which is preliminary data.</text>
</comment>
<protein>
    <recommendedName>
        <fullName evidence="4">aminodeoxychorismate synthase</fullName>
        <ecNumber evidence="4">2.6.1.85</ecNumber>
    </recommendedName>
    <alternativeName>
        <fullName evidence="8">Para-aminobenzoate synthase</fullName>
    </alternativeName>
    <alternativeName>
        <fullName evidence="9">p-aminobenzoic acid synthase</fullName>
    </alternativeName>
</protein>
<evidence type="ECO:0000256" key="3">
    <source>
        <dbReference type="ARBA" id="ARBA00005970"/>
    </source>
</evidence>
<keyword evidence="5" id="KW-0808">Transferase</keyword>
<evidence type="ECO:0000313" key="13">
    <source>
        <dbReference type="EMBL" id="KAL1869052.1"/>
    </source>
</evidence>
<name>A0ABR3X018_9EURO</name>
<keyword evidence="6" id="KW-0289">Folate biosynthesis</keyword>
<dbReference type="Pfam" id="PF04715">
    <property type="entry name" value="Anth_synt_I_N"/>
    <property type="match status" value="1"/>
</dbReference>
<keyword evidence="7" id="KW-0315">Glutamine amidotransferase</keyword>
<dbReference type="SUPFAM" id="SSF52317">
    <property type="entry name" value="Class I glutamine amidotransferase-like"/>
    <property type="match status" value="1"/>
</dbReference>
<dbReference type="Pfam" id="PF00117">
    <property type="entry name" value="GATase"/>
    <property type="match status" value="1"/>
</dbReference>
<dbReference type="EMBL" id="JAVDPF010000036">
    <property type="protein sequence ID" value="KAL1869052.1"/>
    <property type="molecule type" value="Genomic_DNA"/>
</dbReference>
<evidence type="ECO:0000259" key="11">
    <source>
        <dbReference type="Pfam" id="PF00425"/>
    </source>
</evidence>
<comment type="catalytic activity">
    <reaction evidence="1">
        <text>chorismate + L-glutamine = 4-amino-4-deoxychorismate + L-glutamate</text>
        <dbReference type="Rhea" id="RHEA:11672"/>
        <dbReference type="ChEBI" id="CHEBI:29748"/>
        <dbReference type="ChEBI" id="CHEBI:29985"/>
        <dbReference type="ChEBI" id="CHEBI:58359"/>
        <dbReference type="ChEBI" id="CHEBI:58406"/>
        <dbReference type="EC" id="2.6.1.85"/>
    </reaction>
</comment>
<dbReference type="Proteomes" id="UP001583193">
    <property type="component" value="Unassembled WGS sequence"/>
</dbReference>
<feature type="domain" description="Chorismate-utilising enzyme C-terminal" evidence="11">
    <location>
        <begin position="523"/>
        <end position="810"/>
    </location>
</feature>
<dbReference type="InterPro" id="IPR015890">
    <property type="entry name" value="Chorismate_C"/>
</dbReference>
<dbReference type="Gene3D" id="3.40.50.880">
    <property type="match status" value="1"/>
</dbReference>
<keyword evidence="14" id="KW-1185">Reference proteome</keyword>
<dbReference type="Gene3D" id="3.60.120.10">
    <property type="entry name" value="Anthranilate synthase"/>
    <property type="match status" value="1"/>
</dbReference>
<dbReference type="Pfam" id="PF00425">
    <property type="entry name" value="Chorismate_bind"/>
    <property type="match status" value="1"/>
</dbReference>
<dbReference type="InterPro" id="IPR005801">
    <property type="entry name" value="ADC_synthase"/>
</dbReference>
<dbReference type="InterPro" id="IPR006221">
    <property type="entry name" value="TrpG/PapA_dom"/>
</dbReference>
<proteinExistence type="inferred from homology"/>
<dbReference type="EC" id="2.6.1.85" evidence="4"/>
<gene>
    <name evidence="13" type="ORF">Plec18167_008055</name>
</gene>
<dbReference type="CDD" id="cd01743">
    <property type="entry name" value="GATase1_Anthranilate_Synthase"/>
    <property type="match status" value="1"/>
</dbReference>
<dbReference type="PANTHER" id="PTHR11236">
    <property type="entry name" value="AMINOBENZOATE/ANTHRANILATE SYNTHASE"/>
    <property type="match status" value="1"/>
</dbReference>
<dbReference type="InterPro" id="IPR010117">
    <property type="entry name" value="PabB_fungal"/>
</dbReference>
<evidence type="ECO:0000256" key="8">
    <source>
        <dbReference type="ARBA" id="ARBA00031329"/>
    </source>
</evidence>
<dbReference type="InterPro" id="IPR006805">
    <property type="entry name" value="Anth_synth_I_N"/>
</dbReference>
<dbReference type="InterPro" id="IPR019999">
    <property type="entry name" value="Anth_synth_I-like"/>
</dbReference>
<dbReference type="InterPro" id="IPR029062">
    <property type="entry name" value="Class_I_gatase-like"/>
</dbReference>
<reference evidence="13 14" key="1">
    <citation type="journal article" date="2024" name="IMA Fungus">
        <title>IMA Genome - F19 : A genome assembly and annotation guide to empower mycologists, including annotated draft genome sequences of Ceratocystis pirilliformis, Diaporthe australafricana, Fusarium ophioides, Paecilomyces lecythidis, and Sporothrix stenoceras.</title>
        <authorList>
            <person name="Aylward J."/>
            <person name="Wilson A.M."/>
            <person name="Visagie C.M."/>
            <person name="Spraker J."/>
            <person name="Barnes I."/>
            <person name="Buitendag C."/>
            <person name="Ceriani C."/>
            <person name="Del Mar Angel L."/>
            <person name="du Plessis D."/>
            <person name="Fuchs T."/>
            <person name="Gasser K."/>
            <person name="Kramer D."/>
            <person name="Li W."/>
            <person name="Munsamy K."/>
            <person name="Piso A."/>
            <person name="Price J.L."/>
            <person name="Sonnekus B."/>
            <person name="Thomas C."/>
            <person name="van der Nest A."/>
            <person name="van Dijk A."/>
            <person name="van Heerden A."/>
            <person name="van Vuuren N."/>
            <person name="Yilmaz N."/>
            <person name="Duong T.A."/>
            <person name="van der Merwe N.A."/>
            <person name="Wingfield M.J."/>
            <person name="Wingfield B.D."/>
        </authorList>
    </citation>
    <scope>NUCLEOTIDE SEQUENCE [LARGE SCALE GENOMIC DNA]</scope>
    <source>
        <strain evidence="13 14">CMW 18167</strain>
    </source>
</reference>
<feature type="domain" description="Glutamine amidotransferase" evidence="10">
    <location>
        <begin position="26"/>
        <end position="163"/>
    </location>
</feature>
<evidence type="ECO:0000313" key="14">
    <source>
        <dbReference type="Proteomes" id="UP001583193"/>
    </source>
</evidence>
<dbReference type="NCBIfam" id="TIGR01823">
    <property type="entry name" value="PabB-fungal"/>
    <property type="match status" value="1"/>
</dbReference>
<evidence type="ECO:0000256" key="6">
    <source>
        <dbReference type="ARBA" id="ARBA00022909"/>
    </source>
</evidence>
<evidence type="ECO:0000256" key="4">
    <source>
        <dbReference type="ARBA" id="ARBA00013139"/>
    </source>
</evidence>
<accession>A0ABR3X018</accession>
<dbReference type="PROSITE" id="PS51273">
    <property type="entry name" value="GATASE_TYPE_1"/>
    <property type="match status" value="1"/>
</dbReference>
<evidence type="ECO:0000256" key="5">
    <source>
        <dbReference type="ARBA" id="ARBA00022679"/>
    </source>
</evidence>
<comment type="similarity">
    <text evidence="3">In the C-terminal section; belongs to the anthranilate synthase component I family.</text>
</comment>
<evidence type="ECO:0000256" key="7">
    <source>
        <dbReference type="ARBA" id="ARBA00022962"/>
    </source>
</evidence>
<dbReference type="InterPro" id="IPR017926">
    <property type="entry name" value="GATASE"/>
</dbReference>
<dbReference type="PRINTS" id="PR00097">
    <property type="entry name" value="ANTSNTHASEII"/>
</dbReference>
<dbReference type="SUPFAM" id="SSF56322">
    <property type="entry name" value="ADC synthase"/>
    <property type="match status" value="1"/>
</dbReference>
<evidence type="ECO:0000259" key="10">
    <source>
        <dbReference type="Pfam" id="PF00117"/>
    </source>
</evidence>